<keyword evidence="1" id="KW-0472">Membrane</keyword>
<evidence type="ECO:0000256" key="1">
    <source>
        <dbReference type="SAM" id="Phobius"/>
    </source>
</evidence>
<dbReference type="RefSeq" id="WP_249328987.1">
    <property type="nucleotide sequence ID" value="NZ_CP060635.1"/>
</dbReference>
<accession>A0A7G9GDI7</accession>
<protein>
    <submittedName>
        <fullName evidence="2">DUF4956 domain-containing protein</fullName>
    </submittedName>
</protein>
<keyword evidence="3" id="KW-1185">Reference proteome</keyword>
<name>A0A7G9GDI7_9FIRM</name>
<keyword evidence="1" id="KW-1133">Transmembrane helix</keyword>
<evidence type="ECO:0000313" key="3">
    <source>
        <dbReference type="Proteomes" id="UP000515860"/>
    </source>
</evidence>
<dbReference type="Pfam" id="PF16316">
    <property type="entry name" value="DUF4956"/>
    <property type="match status" value="1"/>
</dbReference>
<dbReference type="Proteomes" id="UP000515860">
    <property type="component" value="Chromosome"/>
</dbReference>
<reference evidence="2 3" key="1">
    <citation type="submission" date="2020-08" db="EMBL/GenBank/DDBJ databases">
        <authorList>
            <person name="Liu C."/>
            <person name="Sun Q."/>
        </authorList>
    </citation>
    <scope>NUCLEOTIDE SEQUENCE [LARGE SCALE GENOMIC DNA]</scope>
    <source>
        <strain evidence="2 3">NSJ-29</strain>
    </source>
</reference>
<feature type="transmembrane region" description="Helical" evidence="1">
    <location>
        <begin position="15"/>
        <end position="38"/>
    </location>
</feature>
<feature type="transmembrane region" description="Helical" evidence="1">
    <location>
        <begin position="100"/>
        <end position="132"/>
    </location>
</feature>
<keyword evidence="1" id="KW-0812">Transmembrane</keyword>
<dbReference type="EMBL" id="CP060635">
    <property type="protein sequence ID" value="QNM08869.1"/>
    <property type="molecule type" value="Genomic_DNA"/>
</dbReference>
<gene>
    <name evidence="2" type="ORF">H9Q79_00735</name>
</gene>
<sequence>MREFIVENLTSAETISFAVIVLNNLVAMAAAFFVMLAYKVTYSGTAYSRKFNISLGAITIITTMIMSVISNNIALSLGMVGALSIIRFRTAVKDVRDAAFIFWAIAAGIGCGVSQYLLIGVGSVFLLLFLLLTKNVVSSGKQLMVVQGRPEAQNQIEAVVSGHFDGKAHLNVKNLSAASCELVYSIREGDLAKANEKNMIDIAQRLMKLEGVERVNLVEQQDDISR</sequence>
<dbReference type="KEGG" id="whj:H9Q79_00735"/>
<feature type="transmembrane region" description="Helical" evidence="1">
    <location>
        <begin position="58"/>
        <end position="88"/>
    </location>
</feature>
<organism evidence="2 3">
    <name type="scientific">Wansuia hejianensis</name>
    <dbReference type="NCBI Taxonomy" id="2763667"/>
    <lineage>
        <taxon>Bacteria</taxon>
        <taxon>Bacillati</taxon>
        <taxon>Bacillota</taxon>
        <taxon>Clostridia</taxon>
        <taxon>Lachnospirales</taxon>
        <taxon>Lachnospiraceae</taxon>
        <taxon>Wansuia</taxon>
    </lineage>
</organism>
<evidence type="ECO:0000313" key="2">
    <source>
        <dbReference type="EMBL" id="QNM08869.1"/>
    </source>
</evidence>
<proteinExistence type="predicted"/>
<dbReference type="AlphaFoldDB" id="A0A7G9GDI7"/>
<dbReference type="InterPro" id="IPR032531">
    <property type="entry name" value="DUF4956"/>
</dbReference>